<keyword evidence="1" id="KW-0732">Signal</keyword>
<dbReference type="PATRIC" id="fig|1339315.3.peg.1856"/>
<accession>A0A015SY56</accession>
<evidence type="ECO:0008006" key="4">
    <source>
        <dbReference type="Google" id="ProtNLM"/>
    </source>
</evidence>
<dbReference type="RefSeq" id="WP_005785734.1">
    <property type="nucleotide sequence ID" value="NZ_JGCY01000247.1"/>
</dbReference>
<name>A0A015SY56_BACFG</name>
<proteinExistence type="predicted"/>
<protein>
    <recommendedName>
        <fullName evidence="4">Calcium-binding protein P</fullName>
    </recommendedName>
</protein>
<feature type="chain" id="PRO_5001476186" description="Calcium-binding protein P" evidence="1">
    <location>
        <begin position="20"/>
        <end position="175"/>
    </location>
</feature>
<dbReference type="InterPro" id="IPR045607">
    <property type="entry name" value="DUF6452"/>
</dbReference>
<dbReference type="EMBL" id="JGCY01000247">
    <property type="protein sequence ID" value="EXY75127.1"/>
    <property type="molecule type" value="Genomic_DNA"/>
</dbReference>
<evidence type="ECO:0000313" key="2">
    <source>
        <dbReference type="EMBL" id="EXY75127.1"/>
    </source>
</evidence>
<dbReference type="AlphaFoldDB" id="A0A015SY56"/>
<evidence type="ECO:0000313" key="3">
    <source>
        <dbReference type="Proteomes" id="UP000020529"/>
    </source>
</evidence>
<gene>
    <name evidence="2" type="ORF">M124_1060</name>
</gene>
<evidence type="ECO:0000256" key="1">
    <source>
        <dbReference type="SAM" id="SignalP"/>
    </source>
</evidence>
<dbReference type="GeneID" id="60367273"/>
<organism evidence="2 3">
    <name type="scientific">Bacteroides fragilis str. 3988T(B)14</name>
    <dbReference type="NCBI Taxonomy" id="1339315"/>
    <lineage>
        <taxon>Bacteria</taxon>
        <taxon>Pseudomonadati</taxon>
        <taxon>Bacteroidota</taxon>
        <taxon>Bacteroidia</taxon>
        <taxon>Bacteroidales</taxon>
        <taxon>Bacteroidaceae</taxon>
        <taxon>Bacteroides</taxon>
    </lineage>
</organism>
<reference evidence="2 3" key="1">
    <citation type="submission" date="2014-02" db="EMBL/GenBank/DDBJ databases">
        <authorList>
            <person name="Sears C."/>
            <person name="Carroll K."/>
            <person name="Sack B.R."/>
            <person name="Qadri F."/>
            <person name="Myers L.L."/>
            <person name="Chung G.-T."/>
            <person name="Escheverria P."/>
            <person name="Fraser C.M."/>
            <person name="Sadzewicz L."/>
            <person name="Shefchek K.A."/>
            <person name="Tallon L."/>
            <person name="Das S.P."/>
            <person name="Daugherty S."/>
            <person name="Mongodin E.F."/>
        </authorList>
    </citation>
    <scope>NUCLEOTIDE SEQUENCE [LARGE SCALE GENOMIC DNA]</scope>
    <source>
        <strain evidence="3">3988T(B)14</strain>
    </source>
</reference>
<dbReference type="PROSITE" id="PS51257">
    <property type="entry name" value="PROKAR_LIPOPROTEIN"/>
    <property type="match status" value="1"/>
</dbReference>
<sequence>MKKLIKLVLFLMVAYPLTGAILSACSEESDCSMTGRPMVYAKMYTINPETKAVLNDTLDSLSVTAFGTDSIIINNQKKVHDIALPLRYTSDSTILVFHYTRLLRDTMVILQTNTPYFQSMDCGYSMKQNIISIHPIDYTETNKKKYHSIDSLYIKSNAANINGTENLKIFYRYNR</sequence>
<comment type="caution">
    <text evidence="2">The sequence shown here is derived from an EMBL/GenBank/DDBJ whole genome shotgun (WGS) entry which is preliminary data.</text>
</comment>
<dbReference type="Pfam" id="PF20050">
    <property type="entry name" value="DUF6452"/>
    <property type="match status" value="1"/>
</dbReference>
<dbReference type="Proteomes" id="UP000020529">
    <property type="component" value="Unassembled WGS sequence"/>
</dbReference>
<feature type="signal peptide" evidence="1">
    <location>
        <begin position="1"/>
        <end position="19"/>
    </location>
</feature>